<keyword evidence="3" id="KW-1185">Reference proteome</keyword>
<feature type="region of interest" description="Disordered" evidence="1">
    <location>
        <begin position="46"/>
        <end position="67"/>
    </location>
</feature>
<reference evidence="2" key="1">
    <citation type="submission" date="2018-05" db="EMBL/GenBank/DDBJ databases">
        <title>Draft genome of Mucuna pruriens seed.</title>
        <authorList>
            <person name="Nnadi N.E."/>
            <person name="Vos R."/>
            <person name="Hasami M.H."/>
            <person name="Devisetty U.K."/>
            <person name="Aguiy J.C."/>
        </authorList>
    </citation>
    <scope>NUCLEOTIDE SEQUENCE [LARGE SCALE GENOMIC DNA]</scope>
    <source>
        <strain evidence="2">JCA_2017</strain>
    </source>
</reference>
<name>A0A371GQQ8_MUCPR</name>
<dbReference type="Proteomes" id="UP000257109">
    <property type="component" value="Unassembled WGS sequence"/>
</dbReference>
<comment type="caution">
    <text evidence="2">The sequence shown here is derived from an EMBL/GenBank/DDBJ whole genome shotgun (WGS) entry which is preliminary data.</text>
</comment>
<accession>A0A371GQQ8</accession>
<dbReference type="EMBL" id="QJKJ01004802">
    <property type="protein sequence ID" value="RDX92713.1"/>
    <property type="molecule type" value="Genomic_DNA"/>
</dbReference>
<protein>
    <submittedName>
        <fullName evidence="2">Uncharacterized protein</fullName>
    </submittedName>
</protein>
<evidence type="ECO:0000313" key="3">
    <source>
        <dbReference type="Proteomes" id="UP000257109"/>
    </source>
</evidence>
<dbReference type="AlphaFoldDB" id="A0A371GQQ8"/>
<gene>
    <name evidence="2" type="ORF">CR513_25121</name>
</gene>
<evidence type="ECO:0000313" key="2">
    <source>
        <dbReference type="EMBL" id="RDX92713.1"/>
    </source>
</evidence>
<feature type="non-terminal residue" evidence="2">
    <location>
        <position position="1"/>
    </location>
</feature>
<organism evidence="2 3">
    <name type="scientific">Mucuna pruriens</name>
    <name type="common">Velvet bean</name>
    <name type="synonym">Dolichos pruriens</name>
    <dbReference type="NCBI Taxonomy" id="157652"/>
    <lineage>
        <taxon>Eukaryota</taxon>
        <taxon>Viridiplantae</taxon>
        <taxon>Streptophyta</taxon>
        <taxon>Embryophyta</taxon>
        <taxon>Tracheophyta</taxon>
        <taxon>Spermatophyta</taxon>
        <taxon>Magnoliopsida</taxon>
        <taxon>eudicotyledons</taxon>
        <taxon>Gunneridae</taxon>
        <taxon>Pentapetalae</taxon>
        <taxon>rosids</taxon>
        <taxon>fabids</taxon>
        <taxon>Fabales</taxon>
        <taxon>Fabaceae</taxon>
        <taxon>Papilionoideae</taxon>
        <taxon>50 kb inversion clade</taxon>
        <taxon>NPAAA clade</taxon>
        <taxon>indigoferoid/millettioid clade</taxon>
        <taxon>Phaseoleae</taxon>
        <taxon>Mucuna</taxon>
    </lineage>
</organism>
<evidence type="ECO:0000256" key="1">
    <source>
        <dbReference type="SAM" id="MobiDB-lite"/>
    </source>
</evidence>
<proteinExistence type="predicted"/>
<sequence>MPTPCAPKPLIVHIPTPFPPQNSRVVPWRYDVKESLIKIKGKEKIIEGKKEEASENKTTNEKDEKQK</sequence>